<evidence type="ECO:0000259" key="2">
    <source>
        <dbReference type="PROSITE" id="PS50076"/>
    </source>
</evidence>
<sequence>MALSGPELAMFNSDTPFGLFSEKELPQVVSLADESRKVTKHLADLFKSLAKAELDYSRKVLDIVASSEASFPSTTPSSSSSTSSSSSHRHPSSSSSSSSSHHPSSSSSSSSSAMREENMSLAAAINAFRRGTAAVAARQHGRAEAVMADIVAPLAAFVSANAAKKAASAAKKAIAALSPLRDTVAKDERKLDKVRAAAAKAHAGYKAATEPDKRTKLLAQARNLDRDVALRESELVKVHRELASQEMAFASRDLKLHFVALQDIQLDRDELIKRALTHHVALADAIVPFIQETNWNMLQAVDACQPMADLRAFVLRHHVPAALNPTAPAALPSPASPALKAAKARPLPLPTTDDSDSQPQQQQQHSQSQLRSAPVPIPRAALDPFGDHPTPPTSSPSSPVAAADDAPISSPIASSPRHARSPRTARDSADLFDGLDDEPTVALSTGGDHSDPLSPTVALSTGGDASGPPEATDLLFGTRLLQPSTSPPTCSLADLFGSDSDSPDIAPPSSTPAPAASANTRNLFADSDSDDGVDAATAADIFGSAAAVAPPPPSRSDDVFALVGDTSTVPTAIPDTGDADDDFMTMFASGISSSPRSAAQAVATSAAPALAGSPAKARVLDEFATTKSRSADDGSADAPPDELSVLTAMLSAKPAKSKRSRSSKTAAASRTRTSSGSARAASSSARASAQPRTGASAADASDDAARARALAALAELADDNDYYSMLGVAASVSDSALASAFKRLQTELDPSRFDTRRDQRRASSRFQKINAAYVSVLQHKKKRSVYNSIVKLRASYTSLATPAASASSVRKALKSMAKLLDELTKHKMPTTLSTELSMAVRLVRDAHPDAKK</sequence>
<dbReference type="EMBL" id="GL349490">
    <property type="protein sequence ID" value="KNC54451.1"/>
    <property type="molecule type" value="Genomic_DNA"/>
</dbReference>
<dbReference type="InterPro" id="IPR001623">
    <property type="entry name" value="DnaJ_domain"/>
</dbReference>
<accession>A0A0L0DR10</accession>
<feature type="compositionally biased region" description="Low complexity" evidence="1">
    <location>
        <begin position="328"/>
        <end position="346"/>
    </location>
</feature>
<gene>
    <name evidence="3" type="ORF">AMSG_10446</name>
</gene>
<feature type="compositionally biased region" description="Low complexity" evidence="1">
    <location>
        <begin position="357"/>
        <end position="369"/>
    </location>
</feature>
<feature type="compositionally biased region" description="Low complexity" evidence="1">
    <location>
        <begin position="595"/>
        <end position="616"/>
    </location>
</feature>
<name>A0A0L0DR10_THETB</name>
<dbReference type="InterPro" id="IPR027267">
    <property type="entry name" value="AH/BAR_dom_sf"/>
</dbReference>
<dbReference type="InterPro" id="IPR036869">
    <property type="entry name" value="J_dom_sf"/>
</dbReference>
<dbReference type="PROSITE" id="PS50076">
    <property type="entry name" value="DNAJ_2"/>
    <property type="match status" value="1"/>
</dbReference>
<organism evidence="3 4">
    <name type="scientific">Thecamonas trahens ATCC 50062</name>
    <dbReference type="NCBI Taxonomy" id="461836"/>
    <lineage>
        <taxon>Eukaryota</taxon>
        <taxon>Apusozoa</taxon>
        <taxon>Apusomonadida</taxon>
        <taxon>Apusomonadidae</taxon>
        <taxon>Thecamonas</taxon>
    </lineage>
</organism>
<feature type="region of interest" description="Disordered" evidence="1">
    <location>
        <begin position="651"/>
        <end position="701"/>
    </location>
</feature>
<feature type="region of interest" description="Disordered" evidence="1">
    <location>
        <begin position="328"/>
        <end position="531"/>
    </location>
</feature>
<feature type="domain" description="J" evidence="2">
    <location>
        <begin position="721"/>
        <end position="790"/>
    </location>
</feature>
<reference evidence="3 4" key="1">
    <citation type="submission" date="2010-05" db="EMBL/GenBank/DDBJ databases">
        <title>The Genome Sequence of Thecamonas trahens ATCC 50062.</title>
        <authorList>
            <consortium name="The Broad Institute Genome Sequencing Platform"/>
            <person name="Russ C."/>
            <person name="Cuomo C."/>
            <person name="Shea T."/>
            <person name="Young S.K."/>
            <person name="Zeng Q."/>
            <person name="Koehrsen M."/>
            <person name="Haas B."/>
            <person name="Borodovsky M."/>
            <person name="Guigo R."/>
            <person name="Alvarado L."/>
            <person name="Berlin A."/>
            <person name="Bochicchio J."/>
            <person name="Borenstein D."/>
            <person name="Chapman S."/>
            <person name="Chen Z."/>
            <person name="Freedman E."/>
            <person name="Gellesch M."/>
            <person name="Goldberg J."/>
            <person name="Griggs A."/>
            <person name="Gujja S."/>
            <person name="Heilman E."/>
            <person name="Heiman D."/>
            <person name="Hepburn T."/>
            <person name="Howarth C."/>
            <person name="Jen D."/>
            <person name="Larson L."/>
            <person name="Mehta T."/>
            <person name="Park D."/>
            <person name="Pearson M."/>
            <person name="Roberts A."/>
            <person name="Saif S."/>
            <person name="Shenoy N."/>
            <person name="Sisk P."/>
            <person name="Stolte C."/>
            <person name="Sykes S."/>
            <person name="Thomson T."/>
            <person name="Walk T."/>
            <person name="White J."/>
            <person name="Yandava C."/>
            <person name="Burger G."/>
            <person name="Gray M.W."/>
            <person name="Holland P.W.H."/>
            <person name="King N."/>
            <person name="Lang F.B.F."/>
            <person name="Roger A.J."/>
            <person name="Ruiz-Trillo I."/>
            <person name="Lander E."/>
            <person name="Nusbaum C."/>
        </authorList>
    </citation>
    <scope>NUCLEOTIDE SEQUENCE [LARGE SCALE GENOMIC DNA]</scope>
    <source>
        <strain evidence="3 4">ATCC 50062</strain>
    </source>
</reference>
<dbReference type="CDD" id="cd06257">
    <property type="entry name" value="DnaJ"/>
    <property type="match status" value="1"/>
</dbReference>
<feature type="compositionally biased region" description="Low complexity" evidence="1">
    <location>
        <begin position="663"/>
        <end position="699"/>
    </location>
</feature>
<proteinExistence type="predicted"/>
<keyword evidence="4" id="KW-1185">Reference proteome</keyword>
<evidence type="ECO:0000256" key="1">
    <source>
        <dbReference type="SAM" id="MobiDB-lite"/>
    </source>
</evidence>
<dbReference type="GeneID" id="25568665"/>
<dbReference type="Gene3D" id="1.10.287.110">
    <property type="entry name" value="DnaJ domain"/>
    <property type="match status" value="1"/>
</dbReference>
<dbReference type="PANTHER" id="PTHR44743:SF10">
    <property type="entry name" value="J DOMAIN-CONTAINING PROTEIN"/>
    <property type="match status" value="1"/>
</dbReference>
<dbReference type="Proteomes" id="UP000054408">
    <property type="component" value="Unassembled WGS sequence"/>
</dbReference>
<protein>
    <recommendedName>
        <fullName evidence="2">J domain-containing protein</fullName>
    </recommendedName>
</protein>
<feature type="compositionally biased region" description="Low complexity" evidence="1">
    <location>
        <begin position="395"/>
        <end position="416"/>
    </location>
</feature>
<dbReference type="SUPFAM" id="SSF46565">
    <property type="entry name" value="Chaperone J-domain"/>
    <property type="match status" value="1"/>
</dbReference>
<dbReference type="Pfam" id="PF00226">
    <property type="entry name" value="DnaJ"/>
    <property type="match status" value="1"/>
</dbReference>
<dbReference type="AlphaFoldDB" id="A0A0L0DR10"/>
<dbReference type="RefSeq" id="XP_013753607.1">
    <property type="nucleotide sequence ID" value="XM_013898153.1"/>
</dbReference>
<feature type="compositionally biased region" description="Low complexity" evidence="1">
    <location>
        <begin position="69"/>
        <end position="112"/>
    </location>
</feature>
<dbReference type="SUPFAM" id="SSF103657">
    <property type="entry name" value="BAR/IMD domain-like"/>
    <property type="match status" value="1"/>
</dbReference>
<dbReference type="Gene3D" id="1.20.1270.60">
    <property type="entry name" value="Arfaptin homology (AH) domain/BAR domain"/>
    <property type="match status" value="1"/>
</dbReference>
<feature type="region of interest" description="Disordered" evidence="1">
    <location>
        <begin position="69"/>
        <end position="115"/>
    </location>
</feature>
<evidence type="ECO:0000313" key="4">
    <source>
        <dbReference type="Proteomes" id="UP000054408"/>
    </source>
</evidence>
<evidence type="ECO:0000313" key="3">
    <source>
        <dbReference type="EMBL" id="KNC54451.1"/>
    </source>
</evidence>
<feature type="region of interest" description="Disordered" evidence="1">
    <location>
        <begin position="594"/>
        <end position="616"/>
    </location>
</feature>
<dbReference type="PANTHER" id="PTHR44743">
    <property type="entry name" value="PUTATIVE, EXPRESSED-RELATED"/>
    <property type="match status" value="1"/>
</dbReference>